<dbReference type="GO" id="GO:0032259">
    <property type="term" value="P:methylation"/>
    <property type="evidence" value="ECO:0007669"/>
    <property type="project" value="UniProtKB-KW"/>
</dbReference>
<dbReference type="InterPro" id="IPR029063">
    <property type="entry name" value="SAM-dependent_MTases_sf"/>
</dbReference>
<dbReference type="Proteomes" id="UP000183015">
    <property type="component" value="Unassembled WGS sequence"/>
</dbReference>
<sequence length="299" mass="31461">MSALYTPAEVSAIPLFQSPAARRMQMPQEAEDHARLIAGTVAAVWTAGHGGAGLDVVLGTVAAVAFLPLLDPDAGASAAAVASLEPSDLCQLLDSVWQRLYWELPAHVELMRPLRRWLDAPEDWQAGGALLAVQTCIRTGLLEFAGDSDRALSSDLLGRLMQQLRGRADKGSTGAFHMPRGAAVLMAEILQVDTADLIVMEPAAGSGALWRAAAADLRRRGQSPGEKTWLGVEVDPLSAAVLVANAVLWRLGPNVVVARADAIRQPDSGVGAALEQRARAYARRDALFAAVNAAAVPGT</sequence>
<dbReference type="GO" id="GO:0003677">
    <property type="term" value="F:DNA binding"/>
    <property type="evidence" value="ECO:0007669"/>
    <property type="project" value="InterPro"/>
</dbReference>
<evidence type="ECO:0000259" key="1">
    <source>
        <dbReference type="Pfam" id="PF02384"/>
    </source>
</evidence>
<dbReference type="AlphaFoldDB" id="A0A1H8B9R1"/>
<dbReference type="Gene3D" id="3.40.50.150">
    <property type="entry name" value="Vaccinia Virus protein VP39"/>
    <property type="match status" value="1"/>
</dbReference>
<keyword evidence="3" id="KW-1185">Reference proteome</keyword>
<proteinExistence type="predicted"/>
<keyword evidence="2" id="KW-0489">Methyltransferase</keyword>
<dbReference type="InterPro" id="IPR003356">
    <property type="entry name" value="DNA_methylase_A-5"/>
</dbReference>
<gene>
    <name evidence="2" type="ORF">SAMN05414137_1606</name>
</gene>
<dbReference type="SUPFAM" id="SSF53335">
    <property type="entry name" value="S-adenosyl-L-methionine-dependent methyltransferases"/>
    <property type="match status" value="1"/>
</dbReference>
<accession>A0A1H8B9R1</accession>
<keyword evidence="2" id="KW-0808">Transferase</keyword>
<feature type="domain" description="DNA methylase adenine-specific" evidence="1">
    <location>
        <begin position="167"/>
        <end position="266"/>
    </location>
</feature>
<dbReference type="RefSeq" id="WP_042449446.1">
    <property type="nucleotide sequence ID" value="NZ_BBPN01000016.1"/>
</dbReference>
<name>A0A1H8B9R1_STRJI</name>
<dbReference type="OrthoDB" id="3618637at2"/>
<organism evidence="2 3">
    <name type="scientific">Streptacidiphilus jiangxiensis</name>
    <dbReference type="NCBI Taxonomy" id="235985"/>
    <lineage>
        <taxon>Bacteria</taxon>
        <taxon>Bacillati</taxon>
        <taxon>Actinomycetota</taxon>
        <taxon>Actinomycetes</taxon>
        <taxon>Kitasatosporales</taxon>
        <taxon>Streptomycetaceae</taxon>
        <taxon>Streptacidiphilus</taxon>
    </lineage>
</organism>
<dbReference type="EMBL" id="FOAZ01000060">
    <property type="protein sequence ID" value="SEM79685.1"/>
    <property type="molecule type" value="Genomic_DNA"/>
</dbReference>
<dbReference type="GO" id="GO:0008170">
    <property type="term" value="F:N-methyltransferase activity"/>
    <property type="evidence" value="ECO:0007669"/>
    <property type="project" value="InterPro"/>
</dbReference>
<dbReference type="STRING" id="235985.SAMN05414137_1606"/>
<dbReference type="Pfam" id="PF02384">
    <property type="entry name" value="N6_Mtase"/>
    <property type="match status" value="1"/>
</dbReference>
<evidence type="ECO:0000313" key="2">
    <source>
        <dbReference type="EMBL" id="SEM79685.1"/>
    </source>
</evidence>
<dbReference type="eggNOG" id="COG0286">
    <property type="taxonomic scope" value="Bacteria"/>
</dbReference>
<evidence type="ECO:0000313" key="3">
    <source>
        <dbReference type="Proteomes" id="UP000183015"/>
    </source>
</evidence>
<protein>
    <submittedName>
        <fullName evidence="2">N-6 DNA Methylase</fullName>
    </submittedName>
</protein>
<reference evidence="3" key="1">
    <citation type="submission" date="2016-10" db="EMBL/GenBank/DDBJ databases">
        <authorList>
            <person name="Varghese N."/>
        </authorList>
    </citation>
    <scope>NUCLEOTIDE SEQUENCE [LARGE SCALE GENOMIC DNA]</scope>
    <source>
        <strain evidence="3">DSM 45096 / BCRC 16803 / CGMCC 4.1857 / CIP 109030 / JCM 12277 / KCTC 19219 / NBRC 100920 / 33214</strain>
    </source>
</reference>